<dbReference type="Gene3D" id="3.90.930.12">
    <property type="entry name" value="Ribosomal protein L6, alpha-beta domain"/>
    <property type="match status" value="2"/>
</dbReference>
<dbReference type="InterPro" id="IPR002358">
    <property type="entry name" value="Ribosomal_uL6_CS"/>
</dbReference>
<dbReference type="SUPFAM" id="SSF56053">
    <property type="entry name" value="Ribosomal protein L6"/>
    <property type="match status" value="2"/>
</dbReference>
<feature type="domain" description="Large ribosomal subunit protein uL6 alpha-beta" evidence="5">
    <location>
        <begin position="91"/>
        <end position="164"/>
    </location>
</feature>
<keyword evidence="3 4" id="KW-0687">Ribonucleoprotein</keyword>
<dbReference type="InterPro" id="IPR020040">
    <property type="entry name" value="Ribosomal_uL6_a/b-dom"/>
</dbReference>
<evidence type="ECO:0000256" key="4">
    <source>
        <dbReference type="RuleBase" id="RU003869"/>
    </source>
</evidence>
<dbReference type="PANTHER" id="PTHR11655:SF14">
    <property type="entry name" value="LARGE RIBOSOMAL SUBUNIT PROTEIN UL6M"/>
    <property type="match status" value="1"/>
</dbReference>
<evidence type="ECO:0000259" key="5">
    <source>
        <dbReference type="Pfam" id="PF00347"/>
    </source>
</evidence>
<sequence>MSRIGRLPIKIPSDISVEFAENNILLSKSNLKHTIPLPSSISYFVDEGFLYLKLNKITKDTLSLYGLTRSLIANSIIGISEGFTRTLDIQGVGYRSQIDGKNLVLFMGYSHKVIIAPPEGVTFTVEANTTIQIKGSKKDIIGEIAANIRSVRPPEPYKGKGIRYRGEVVRRKVGKGGKK</sequence>
<evidence type="ECO:0000256" key="1">
    <source>
        <dbReference type="ARBA" id="ARBA00009356"/>
    </source>
</evidence>
<reference evidence="6" key="1">
    <citation type="submission" date="2020-04" db="EMBL/GenBank/DDBJ databases">
        <authorList>
            <person name="Hulatt C.J."/>
            <person name="Posewitz M.C."/>
        </authorList>
    </citation>
    <scope>NUCLEOTIDE SEQUENCE</scope>
    <source>
        <strain evidence="6">NIVA-4/92</strain>
    </source>
</reference>
<keyword evidence="6" id="KW-0934">Plastid</keyword>
<dbReference type="PIRSF" id="PIRSF002162">
    <property type="entry name" value="Ribosomal_L6"/>
    <property type="match status" value="1"/>
</dbReference>
<dbReference type="RefSeq" id="YP_009863759.1">
    <property type="nucleotide sequence ID" value="NC_049013.1"/>
</dbReference>
<name>A0A7D3U460_9EUKA</name>
<dbReference type="GO" id="GO:0019843">
    <property type="term" value="F:rRNA binding"/>
    <property type="evidence" value="ECO:0007669"/>
    <property type="project" value="InterPro"/>
</dbReference>
<dbReference type="InterPro" id="IPR019906">
    <property type="entry name" value="Ribosomal_uL6_bac-type"/>
</dbReference>
<protein>
    <submittedName>
        <fullName evidence="6">Ribosomal protein L6</fullName>
    </submittedName>
</protein>
<dbReference type="Pfam" id="PF00347">
    <property type="entry name" value="Ribosomal_L6"/>
    <property type="match status" value="1"/>
</dbReference>
<dbReference type="EMBL" id="MT364382">
    <property type="protein sequence ID" value="QKE31090.1"/>
    <property type="molecule type" value="Genomic_DNA"/>
</dbReference>
<dbReference type="PROSITE" id="PS00525">
    <property type="entry name" value="RIBOSOMAL_L6_1"/>
    <property type="match status" value="1"/>
</dbReference>
<dbReference type="FunFam" id="3.90.930.12:FF:000001">
    <property type="entry name" value="50S ribosomal protein L6"/>
    <property type="match status" value="1"/>
</dbReference>
<geneLocation type="plastid" evidence="6"/>
<evidence type="ECO:0000313" key="6">
    <source>
        <dbReference type="EMBL" id="QKE31090.1"/>
    </source>
</evidence>
<comment type="similarity">
    <text evidence="1 4">Belongs to the universal ribosomal protein uL6 family.</text>
</comment>
<evidence type="ECO:0000256" key="3">
    <source>
        <dbReference type="ARBA" id="ARBA00023274"/>
    </source>
</evidence>
<dbReference type="InterPro" id="IPR000702">
    <property type="entry name" value="Ribosomal_uL6-like"/>
</dbReference>
<evidence type="ECO:0000256" key="2">
    <source>
        <dbReference type="ARBA" id="ARBA00022980"/>
    </source>
</evidence>
<dbReference type="AlphaFoldDB" id="A0A7D3U460"/>
<dbReference type="GO" id="GO:0002181">
    <property type="term" value="P:cytoplasmic translation"/>
    <property type="evidence" value="ECO:0007669"/>
    <property type="project" value="TreeGrafter"/>
</dbReference>
<dbReference type="InterPro" id="IPR036789">
    <property type="entry name" value="Ribosomal_uL6-like_a/b-dom_sf"/>
</dbReference>
<keyword evidence="2 4" id="KW-0689">Ribosomal protein</keyword>
<gene>
    <name evidence="6" type="primary">rpl6</name>
</gene>
<organism evidence="6">
    <name type="scientific">Pavlova sp. NIVA-4/92</name>
    <dbReference type="NCBI Taxonomy" id="2686093"/>
    <lineage>
        <taxon>Eukaryota</taxon>
        <taxon>Haptista</taxon>
        <taxon>Haptophyta</taxon>
        <taxon>Pavlovophyceae</taxon>
        <taxon>Pavlovales</taxon>
        <taxon>Pavlovaceae</taxon>
        <taxon>Pavlova</taxon>
    </lineage>
</organism>
<dbReference type="GeneID" id="55752429"/>
<dbReference type="GO" id="GO:0022625">
    <property type="term" value="C:cytosolic large ribosomal subunit"/>
    <property type="evidence" value="ECO:0007669"/>
    <property type="project" value="TreeGrafter"/>
</dbReference>
<accession>A0A7D3U460</accession>
<dbReference type="GO" id="GO:0003735">
    <property type="term" value="F:structural constituent of ribosome"/>
    <property type="evidence" value="ECO:0007669"/>
    <property type="project" value="InterPro"/>
</dbReference>
<dbReference type="PRINTS" id="PR00059">
    <property type="entry name" value="RIBOSOMALL6"/>
</dbReference>
<dbReference type="NCBIfam" id="TIGR03654">
    <property type="entry name" value="L6_bact"/>
    <property type="match status" value="1"/>
</dbReference>
<dbReference type="PANTHER" id="PTHR11655">
    <property type="entry name" value="60S/50S RIBOSOMAL PROTEIN L6/L9"/>
    <property type="match status" value="1"/>
</dbReference>
<proteinExistence type="inferred from homology"/>